<comment type="subcellular location">
    <subcellularLocation>
        <location evidence="4">Cell membrane</location>
        <topology evidence="4">Multi-pass membrane protein</topology>
    </subcellularLocation>
</comment>
<proteinExistence type="inferred from homology"/>
<evidence type="ECO:0000256" key="3">
    <source>
        <dbReference type="ARBA" id="ARBA00001787"/>
    </source>
</evidence>
<evidence type="ECO:0000256" key="17">
    <source>
        <dbReference type="SAM" id="Phobius"/>
    </source>
</evidence>
<evidence type="ECO:0000256" key="6">
    <source>
        <dbReference type="ARBA" id="ARBA00022475"/>
    </source>
</evidence>
<dbReference type="PRINTS" id="PR00171">
    <property type="entry name" value="SUGRTRNSPORT"/>
</dbReference>
<dbReference type="Proteomes" id="UP000472264">
    <property type="component" value="Chromosome 9"/>
</dbReference>
<keyword evidence="10" id="KW-0325">Glycoprotein</keyword>
<name>A0A665TXN1_ECHNA</name>
<dbReference type="OrthoDB" id="6612291at2759"/>
<organism evidence="19 20">
    <name type="scientific">Echeneis naucrates</name>
    <name type="common">Live sharksucker</name>
    <dbReference type="NCBI Taxonomy" id="173247"/>
    <lineage>
        <taxon>Eukaryota</taxon>
        <taxon>Metazoa</taxon>
        <taxon>Chordata</taxon>
        <taxon>Craniata</taxon>
        <taxon>Vertebrata</taxon>
        <taxon>Euteleostomi</taxon>
        <taxon>Actinopterygii</taxon>
        <taxon>Neopterygii</taxon>
        <taxon>Teleostei</taxon>
        <taxon>Neoteleostei</taxon>
        <taxon>Acanthomorphata</taxon>
        <taxon>Carangaria</taxon>
        <taxon>Carangiformes</taxon>
        <taxon>Echeneidae</taxon>
        <taxon>Echeneis</taxon>
    </lineage>
</organism>
<feature type="transmembrane region" description="Helical" evidence="17">
    <location>
        <begin position="312"/>
        <end position="332"/>
    </location>
</feature>
<dbReference type="NCBIfam" id="TIGR00879">
    <property type="entry name" value="SP"/>
    <property type="match status" value="1"/>
</dbReference>
<dbReference type="InterPro" id="IPR005828">
    <property type="entry name" value="MFS_sugar_transport-like"/>
</dbReference>
<comment type="catalytic activity">
    <reaction evidence="1">
        <text>D-fructose(out) = D-fructose(in)</text>
        <dbReference type="Rhea" id="RHEA:60372"/>
        <dbReference type="ChEBI" id="CHEBI:37721"/>
    </reaction>
</comment>
<dbReference type="RefSeq" id="XP_029366820.1">
    <property type="nucleotide sequence ID" value="XM_029510960.1"/>
</dbReference>
<dbReference type="OMA" id="YWIDYGT"/>
<feature type="transmembrane region" description="Helical" evidence="17">
    <location>
        <begin position="276"/>
        <end position="297"/>
    </location>
</feature>
<feature type="transmembrane region" description="Helical" evidence="17">
    <location>
        <begin position="193"/>
        <end position="214"/>
    </location>
</feature>
<evidence type="ECO:0000256" key="2">
    <source>
        <dbReference type="ARBA" id="ARBA00000618"/>
    </source>
</evidence>
<feature type="domain" description="Major facilitator superfamily (MFS) profile" evidence="18">
    <location>
        <begin position="37"/>
        <end position="472"/>
    </location>
</feature>
<accession>A0A665TXN1</accession>
<feature type="transmembrane region" description="Helical" evidence="17">
    <location>
        <begin position="81"/>
        <end position="103"/>
    </location>
</feature>
<evidence type="ECO:0000256" key="8">
    <source>
        <dbReference type="ARBA" id="ARBA00022989"/>
    </source>
</evidence>
<dbReference type="PROSITE" id="PS50850">
    <property type="entry name" value="MFS"/>
    <property type="match status" value="1"/>
</dbReference>
<dbReference type="Pfam" id="PF00083">
    <property type="entry name" value="Sugar_tr"/>
    <property type="match status" value="1"/>
</dbReference>
<dbReference type="Ensembl" id="ENSENLT00000012442.1">
    <property type="protein sequence ID" value="ENSENLP00000011935.1"/>
    <property type="gene ID" value="ENSENLG00000005713.1"/>
</dbReference>
<evidence type="ECO:0000256" key="9">
    <source>
        <dbReference type="ARBA" id="ARBA00023136"/>
    </source>
</evidence>
<reference evidence="19" key="2">
    <citation type="submission" date="2025-05" db="UniProtKB">
        <authorList>
            <consortium name="Ensembl"/>
        </authorList>
    </citation>
    <scope>IDENTIFICATION</scope>
</reference>
<dbReference type="AlphaFoldDB" id="A0A665TXN1"/>
<evidence type="ECO:0000256" key="12">
    <source>
        <dbReference type="ARBA" id="ARBA00059062"/>
    </source>
</evidence>
<keyword evidence="8 17" id="KW-1133">Transmembrane helix</keyword>
<comment type="catalytic activity">
    <reaction evidence="11">
        <text>alpha,alpha-trehalose(in) = alpha,alpha-trehalose(out)</text>
        <dbReference type="Rhea" id="RHEA:17629"/>
        <dbReference type="ChEBI" id="CHEBI:16551"/>
    </reaction>
</comment>
<comment type="catalytic activity">
    <reaction evidence="3">
        <text>L-dehydroascorbate(out) = L-dehydroascorbate(in)</text>
        <dbReference type="Rhea" id="RHEA:60380"/>
        <dbReference type="ChEBI" id="CHEBI:58539"/>
    </reaction>
</comment>
<evidence type="ECO:0000259" key="18">
    <source>
        <dbReference type="PROSITE" id="PS50850"/>
    </source>
</evidence>
<dbReference type="InterPro" id="IPR050549">
    <property type="entry name" value="MFS_Trehalose_Transporter"/>
</dbReference>
<keyword evidence="7 17" id="KW-0812">Transmembrane</keyword>
<sequence length="489" mass="53589">MEIHNERRRLLDSEGDGLPTGLMSGQVAYLSKVKNTKLYLATFASVLGPMSFGFVLGYSSPAIPELMRTSDSRLQLDAVQASWFGSIVTLGAAAGGLLGGWMVEKIGRKLSLMFCSLPYVLGFTIIIAAQNVWMLHIGRVLTGLASGVTSLVVPLYISEMAHEKVRGALGSCVQLMVVLGIMGVYLAGLFLDWRWLAICSSIPPTLLMVCMCFMPETPRFLLSQGKRREAEEALRFLRGPDAPVAWECARIEEACEEQGSRFQMSDLKDPGVFKPLMIGIMLMIFQQMTGINAIMFYAENIFEQAHFKESDLASVIVGLIQVVFTGVAALIMDKAGRKVLLIISGVAMALSTTAFGVYFYLMSKLHSATTPGEEPHTDLTWLALASMAFFISGFALGWGPIPWLIMSEVFPVKVRGFASAVCVLTNWTMAFLITKIFQEMMNVLTSAGTFWLFASMCALNIIFTIVFIPETKGKTLEQIEATFRGTSGP</sequence>
<evidence type="ECO:0000313" key="19">
    <source>
        <dbReference type="Ensembl" id="ENSENLP00000011935.1"/>
    </source>
</evidence>
<dbReference type="CTD" id="29988"/>
<dbReference type="FunFam" id="1.20.1250.20:FF:000055">
    <property type="entry name" value="Facilitated trehalose transporter Tret1-2 homolog"/>
    <property type="match status" value="1"/>
</dbReference>
<dbReference type="PROSITE" id="PS00216">
    <property type="entry name" value="SUGAR_TRANSPORT_1"/>
    <property type="match status" value="2"/>
</dbReference>
<dbReference type="GO" id="GO:0005886">
    <property type="term" value="C:plasma membrane"/>
    <property type="evidence" value="ECO:0007669"/>
    <property type="project" value="UniProtKB-SubCell"/>
</dbReference>
<feature type="transmembrane region" description="Helical" evidence="17">
    <location>
        <begin position="339"/>
        <end position="361"/>
    </location>
</feature>
<dbReference type="GeneID" id="115049030"/>
<comment type="catalytic activity">
    <reaction evidence="2">
        <text>D-glucose(out) = D-glucose(in)</text>
        <dbReference type="Rhea" id="RHEA:60376"/>
        <dbReference type="ChEBI" id="CHEBI:4167"/>
    </reaction>
</comment>
<evidence type="ECO:0000313" key="20">
    <source>
        <dbReference type="Proteomes" id="UP000472264"/>
    </source>
</evidence>
<dbReference type="PANTHER" id="PTHR48021">
    <property type="match status" value="1"/>
</dbReference>
<evidence type="ECO:0000256" key="10">
    <source>
        <dbReference type="ARBA" id="ARBA00023180"/>
    </source>
</evidence>
<feature type="transmembrane region" description="Helical" evidence="17">
    <location>
        <begin position="136"/>
        <end position="156"/>
    </location>
</feature>
<dbReference type="InterPro" id="IPR003663">
    <property type="entry name" value="Sugar/inositol_transpt"/>
</dbReference>
<evidence type="ECO:0000256" key="5">
    <source>
        <dbReference type="ARBA" id="ARBA00007004"/>
    </source>
</evidence>
<keyword evidence="9 17" id="KW-0472">Membrane</keyword>
<comment type="function">
    <text evidence="12">Insulin-regulated facilitative hexose transporter that mediates the transport of glucose and fructose. Facilitates hepatic influx of dietary trehalose, which in turn inhibits glucose and fructose influx triggering a starvation signal and hepatic autophagy through activation of AMPK and ULK1. Also able to mediate the transport of dehydroascorbate.</text>
</comment>
<protein>
    <recommendedName>
        <fullName evidence="13">Solute carrier family 2, facilitated glucose transporter member 8</fullName>
    </recommendedName>
    <alternativeName>
        <fullName evidence="14">Glucose transporter type 8</fullName>
    </alternativeName>
    <alternativeName>
        <fullName evidence="15">Glucose transporter type X1</fullName>
    </alternativeName>
</protein>
<dbReference type="GO" id="GO:1904659">
    <property type="term" value="P:D-glucose transmembrane transport"/>
    <property type="evidence" value="ECO:0007669"/>
    <property type="project" value="TreeGrafter"/>
</dbReference>
<evidence type="ECO:0000256" key="13">
    <source>
        <dbReference type="ARBA" id="ARBA00067382"/>
    </source>
</evidence>
<reference evidence="19" key="1">
    <citation type="submission" date="2021-04" db="EMBL/GenBank/DDBJ databases">
        <authorList>
            <consortium name="Wellcome Sanger Institute Data Sharing"/>
        </authorList>
    </citation>
    <scope>NUCLEOTIDE SEQUENCE [LARGE SCALE GENOMIC DNA]</scope>
</reference>
<dbReference type="Gene3D" id="1.20.1250.20">
    <property type="entry name" value="MFS general substrate transporter like domains"/>
    <property type="match status" value="1"/>
</dbReference>
<comment type="similarity">
    <text evidence="5">Belongs to the major facilitator superfamily. Sugar transporter (TC 2.A.1.1) family. Glucose transporter subfamily.</text>
</comment>
<evidence type="ECO:0000256" key="4">
    <source>
        <dbReference type="ARBA" id="ARBA00004651"/>
    </source>
</evidence>
<dbReference type="InterPro" id="IPR005829">
    <property type="entry name" value="Sugar_transporter_CS"/>
</dbReference>
<feature type="transmembrane region" description="Helical" evidence="17">
    <location>
        <begin position="110"/>
        <end position="130"/>
    </location>
</feature>
<dbReference type="GO" id="GO:0033300">
    <property type="term" value="F:dehydroascorbic acid transmembrane transporter activity"/>
    <property type="evidence" value="ECO:0007669"/>
    <property type="project" value="UniProtKB-ARBA"/>
</dbReference>
<dbReference type="InterPro" id="IPR036259">
    <property type="entry name" value="MFS_trans_sf"/>
</dbReference>
<keyword evidence="6" id="KW-1003">Cell membrane</keyword>
<dbReference type="PANTHER" id="PTHR48021:SF18">
    <property type="entry name" value="SOLUTE CARRIER FAMILY 2, FACILITATED GLUCOSE TRANSPORTER MEMBER 8"/>
    <property type="match status" value="1"/>
</dbReference>
<dbReference type="SUPFAM" id="SSF103473">
    <property type="entry name" value="MFS general substrate transporter"/>
    <property type="match status" value="1"/>
</dbReference>
<keyword evidence="16" id="KW-0813">Transport</keyword>
<gene>
    <name evidence="19" type="primary">slc2a8</name>
</gene>
<feature type="transmembrane region" description="Helical" evidence="17">
    <location>
        <begin position="381"/>
        <end position="405"/>
    </location>
</feature>
<evidence type="ECO:0000256" key="14">
    <source>
        <dbReference type="ARBA" id="ARBA00077395"/>
    </source>
</evidence>
<evidence type="ECO:0000256" key="7">
    <source>
        <dbReference type="ARBA" id="ARBA00022692"/>
    </source>
</evidence>
<evidence type="ECO:0000256" key="16">
    <source>
        <dbReference type="RuleBase" id="RU003346"/>
    </source>
</evidence>
<keyword evidence="20" id="KW-1185">Reference proteome</keyword>
<feature type="transmembrane region" description="Helical" evidence="17">
    <location>
        <begin position="38"/>
        <end position="61"/>
    </location>
</feature>
<evidence type="ECO:0000256" key="15">
    <source>
        <dbReference type="ARBA" id="ARBA00080242"/>
    </source>
</evidence>
<dbReference type="Ensembl" id="ENSENLT00000012426.1">
    <property type="protein sequence ID" value="ENSENLP00000011919.1"/>
    <property type="gene ID" value="ENSENLG00000005713.1"/>
</dbReference>
<dbReference type="InterPro" id="IPR020846">
    <property type="entry name" value="MFS_dom"/>
</dbReference>
<feature type="transmembrane region" description="Helical" evidence="17">
    <location>
        <begin position="168"/>
        <end position="187"/>
    </location>
</feature>
<evidence type="ECO:0000256" key="11">
    <source>
        <dbReference type="ARBA" id="ARBA00052140"/>
    </source>
</evidence>
<evidence type="ECO:0000256" key="1">
    <source>
        <dbReference type="ARBA" id="ARBA00000590"/>
    </source>
</evidence>
<dbReference type="PROSITE" id="PS00217">
    <property type="entry name" value="SUGAR_TRANSPORT_2"/>
    <property type="match status" value="1"/>
</dbReference>
<feature type="transmembrane region" description="Helical" evidence="17">
    <location>
        <begin position="449"/>
        <end position="468"/>
    </location>
</feature>
<feature type="transmembrane region" description="Helical" evidence="17">
    <location>
        <begin position="417"/>
        <end position="437"/>
    </location>
</feature>